<dbReference type="InterPro" id="IPR016039">
    <property type="entry name" value="Thiolase-like"/>
</dbReference>
<dbReference type="GO" id="GO:0044550">
    <property type="term" value="P:secondary metabolite biosynthetic process"/>
    <property type="evidence" value="ECO:0007669"/>
    <property type="project" value="TreeGrafter"/>
</dbReference>
<dbReference type="SUPFAM" id="SSF53901">
    <property type="entry name" value="Thiolase-like"/>
    <property type="match status" value="2"/>
</dbReference>
<reference evidence="4" key="4">
    <citation type="submission" date="2023-12" db="EMBL/GenBank/DDBJ databases">
        <authorList>
            <person name="Sun Q."/>
            <person name="Inoue M."/>
        </authorList>
    </citation>
    <scope>NUCLEOTIDE SEQUENCE</scope>
    <source>
        <strain evidence="4">JCM 10664</strain>
    </source>
</reference>
<dbReference type="Proteomes" id="UP001500220">
    <property type="component" value="Unassembled WGS sequence"/>
</dbReference>
<dbReference type="EMBL" id="BAAAHC010000005">
    <property type="protein sequence ID" value="GAA0512635.1"/>
    <property type="molecule type" value="Genomic_DNA"/>
</dbReference>
<reference evidence="4 7" key="2">
    <citation type="journal article" date="2019" name="Int. J. Syst. Evol. Microbiol.">
        <title>The Global Catalogue of Microorganisms (GCM) 10K type strain sequencing project: providing services to taxonomists for standard genome sequencing and annotation.</title>
        <authorList>
            <consortium name="The Broad Institute Genomics Platform"/>
            <consortium name="The Broad Institute Genome Sequencing Center for Infectious Disease"/>
            <person name="Wu L."/>
            <person name="Ma J."/>
        </authorList>
    </citation>
    <scope>NUCLEOTIDE SEQUENCE [LARGE SCALE GENOMIC DNA]</scope>
    <source>
        <strain evidence="4 7">JCM 10664</strain>
    </source>
</reference>
<reference evidence="5 6" key="1">
    <citation type="journal article" date="2014" name="Int. J. Syst. Evol. Microbiol.">
        <title>Complete genome sequence of Corynebacterium casei LMG S-19264T (=DSM 44701T), isolated from a smear-ripened cheese.</title>
        <authorList>
            <consortium name="US DOE Joint Genome Institute (JGI-PGF)"/>
            <person name="Walter F."/>
            <person name="Albersmeier A."/>
            <person name="Kalinowski J."/>
            <person name="Ruckert C."/>
        </authorList>
    </citation>
    <scope>NUCLEOTIDE SEQUENCE [LARGE SCALE GENOMIC DNA]</scope>
    <source>
        <strain evidence="5 6">CGMCC 4.7206</strain>
    </source>
</reference>
<evidence type="ECO:0000313" key="5">
    <source>
        <dbReference type="EMBL" id="GGI69429.1"/>
    </source>
</evidence>
<evidence type="ECO:0000256" key="1">
    <source>
        <dbReference type="ARBA" id="ARBA00022679"/>
    </source>
</evidence>
<dbReference type="RefSeq" id="WP_188984574.1">
    <property type="nucleotide sequence ID" value="NZ_BAAAHC010000005.1"/>
</dbReference>
<dbReference type="Proteomes" id="UP000597989">
    <property type="component" value="Unassembled WGS sequence"/>
</dbReference>
<proteinExistence type="predicted"/>
<keyword evidence="1" id="KW-0808">Transferase</keyword>
<keyword evidence="2" id="KW-0012">Acyltransferase</keyword>
<name>A0A917JLC3_9PSEU</name>
<dbReference type="InterPro" id="IPR013747">
    <property type="entry name" value="ACP_syn_III_C"/>
</dbReference>
<dbReference type="GO" id="GO:0016746">
    <property type="term" value="F:acyltransferase activity"/>
    <property type="evidence" value="ECO:0007669"/>
    <property type="project" value="UniProtKB-KW"/>
</dbReference>
<evidence type="ECO:0000259" key="3">
    <source>
        <dbReference type="Pfam" id="PF08541"/>
    </source>
</evidence>
<evidence type="ECO:0000313" key="6">
    <source>
        <dbReference type="Proteomes" id="UP000597989"/>
    </source>
</evidence>
<keyword evidence="7" id="KW-1185">Reference proteome</keyword>
<dbReference type="PANTHER" id="PTHR34069">
    <property type="entry name" value="3-OXOACYL-[ACYL-CARRIER-PROTEIN] SYNTHASE 3"/>
    <property type="match status" value="1"/>
</dbReference>
<dbReference type="EMBL" id="BMMT01000001">
    <property type="protein sequence ID" value="GGI69429.1"/>
    <property type="molecule type" value="Genomic_DNA"/>
</dbReference>
<feature type="domain" description="Beta-ketoacyl-[acyl-carrier-protein] synthase III C-terminal" evidence="3">
    <location>
        <begin position="277"/>
        <end position="356"/>
    </location>
</feature>
<protein>
    <recommendedName>
        <fullName evidence="3">Beta-ketoacyl-[acyl-carrier-protein] synthase III C-terminal domain-containing protein</fullName>
    </recommendedName>
</protein>
<sequence>MPAYITSTGRFLPGAPVPNEEIDEYLGAVGPNSEIVRDQTLANNGIKTRHYAIDKQQRTTVSNTEMAVSAIREALRRGEVGVDEIDLIAAGTTIADLLAPGFASMIHGALDCPPCEVISAGGLCNAGMTALKAAHLQITAGEKQTAVVAASEFSSRAFKSQRYQGVRPAAEDGSMALEMAFLRYMLSDGAGAFVVRDRPAARGVSLRIDWISLTSYANTGPTCMYFGSESGGTERTWLDHATDQDASAAGALVMRQNLALLPHLVRCGVDEYERLLAEGRFDPDEIRWFPAHYSSEKMKEMVLKQLQRRKVHGPPLESWFSNLQQVGNIGSAAIFVILDELVTSGLVSEGDKLLCMVPESGRFSIAFMHLTAVGADG</sequence>
<comment type="caution">
    <text evidence="5">The sequence shown here is derived from an EMBL/GenBank/DDBJ whole genome shotgun (WGS) entry which is preliminary data.</text>
</comment>
<dbReference type="CDD" id="cd00827">
    <property type="entry name" value="init_cond_enzymes"/>
    <property type="match status" value="1"/>
</dbReference>
<organism evidence="5 6">
    <name type="scientific">Saccharopolyspora thermophila</name>
    <dbReference type="NCBI Taxonomy" id="89367"/>
    <lineage>
        <taxon>Bacteria</taxon>
        <taxon>Bacillati</taxon>
        <taxon>Actinomycetota</taxon>
        <taxon>Actinomycetes</taxon>
        <taxon>Pseudonocardiales</taxon>
        <taxon>Pseudonocardiaceae</taxon>
        <taxon>Saccharopolyspora</taxon>
    </lineage>
</organism>
<gene>
    <name evidence="4" type="ORF">GCM10009545_13340</name>
    <name evidence="5" type="ORF">GCM10011581_03050</name>
</gene>
<dbReference type="Pfam" id="PF08541">
    <property type="entry name" value="ACP_syn_III_C"/>
    <property type="match status" value="1"/>
</dbReference>
<dbReference type="AlphaFoldDB" id="A0A917JLC3"/>
<evidence type="ECO:0000313" key="7">
    <source>
        <dbReference type="Proteomes" id="UP001500220"/>
    </source>
</evidence>
<dbReference type="Gene3D" id="3.40.47.10">
    <property type="match status" value="2"/>
</dbReference>
<accession>A0A917JLC3</accession>
<dbReference type="PANTHER" id="PTHR34069:SF2">
    <property type="entry name" value="BETA-KETOACYL-[ACYL-CARRIER-PROTEIN] SYNTHASE III"/>
    <property type="match status" value="1"/>
</dbReference>
<evidence type="ECO:0000313" key="4">
    <source>
        <dbReference type="EMBL" id="GAA0512635.1"/>
    </source>
</evidence>
<evidence type="ECO:0000256" key="2">
    <source>
        <dbReference type="ARBA" id="ARBA00023315"/>
    </source>
</evidence>
<reference evidence="5" key="3">
    <citation type="submission" date="2020-09" db="EMBL/GenBank/DDBJ databases">
        <authorList>
            <person name="Sun Q."/>
            <person name="Zhou Y."/>
        </authorList>
    </citation>
    <scope>NUCLEOTIDE SEQUENCE</scope>
    <source>
        <strain evidence="5">CGMCC 4.7206</strain>
    </source>
</reference>